<reference evidence="9 10" key="1">
    <citation type="journal article" date="2015" name="Genome Biol. Evol.">
        <title>Comparative Genomics of a Bacterivorous Green Alga Reveals Evolutionary Causalities and Consequences of Phago-Mixotrophic Mode of Nutrition.</title>
        <authorList>
            <person name="Burns J.A."/>
            <person name="Paasch A."/>
            <person name="Narechania A."/>
            <person name="Kim E."/>
        </authorList>
    </citation>
    <scope>NUCLEOTIDE SEQUENCE [LARGE SCALE GENOMIC DNA]</scope>
    <source>
        <strain evidence="9 10">PLY_AMNH</strain>
    </source>
</reference>
<dbReference type="EMBL" id="LGRX02008919">
    <property type="protein sequence ID" value="KAK3272520.1"/>
    <property type="molecule type" value="Genomic_DNA"/>
</dbReference>
<evidence type="ECO:0000256" key="1">
    <source>
        <dbReference type="ARBA" id="ARBA00022741"/>
    </source>
</evidence>
<evidence type="ECO:0000256" key="2">
    <source>
        <dbReference type="ARBA" id="ARBA00022840"/>
    </source>
</evidence>
<dbReference type="SMART" id="SM00129">
    <property type="entry name" value="KISc"/>
    <property type="match status" value="1"/>
</dbReference>
<evidence type="ECO:0000256" key="4">
    <source>
        <dbReference type="PROSITE-ProRule" id="PRU00283"/>
    </source>
</evidence>
<protein>
    <recommendedName>
        <fullName evidence="5">Kinesin-like protein</fullName>
    </recommendedName>
</protein>
<comment type="similarity">
    <text evidence="4 5">Belongs to the TRAFAC class myosin-kinesin ATPase superfamily. Kinesin family.</text>
</comment>
<dbReference type="PROSITE" id="PS50067">
    <property type="entry name" value="KINESIN_MOTOR_2"/>
    <property type="match status" value="1"/>
</dbReference>
<gene>
    <name evidence="9" type="ORF">CYMTET_19189</name>
</gene>
<dbReference type="InterPro" id="IPR001752">
    <property type="entry name" value="Kinesin_motor_dom"/>
</dbReference>
<dbReference type="InterPro" id="IPR019821">
    <property type="entry name" value="Kinesin_motor_CS"/>
</dbReference>
<feature type="region of interest" description="Disordered" evidence="7">
    <location>
        <begin position="477"/>
        <end position="496"/>
    </location>
</feature>
<dbReference type="InterPro" id="IPR035979">
    <property type="entry name" value="RBD_domain_sf"/>
</dbReference>
<feature type="compositionally biased region" description="Polar residues" evidence="7">
    <location>
        <begin position="39"/>
        <end position="49"/>
    </location>
</feature>
<dbReference type="GO" id="GO:0005874">
    <property type="term" value="C:microtubule"/>
    <property type="evidence" value="ECO:0007669"/>
    <property type="project" value="UniProtKB-KW"/>
</dbReference>
<keyword evidence="10" id="KW-1185">Reference proteome</keyword>
<dbReference type="Gene3D" id="3.30.70.330">
    <property type="match status" value="1"/>
</dbReference>
<accession>A0AAE0G732</accession>
<feature type="binding site" evidence="4">
    <location>
        <begin position="152"/>
        <end position="159"/>
    </location>
    <ligand>
        <name>ATP</name>
        <dbReference type="ChEBI" id="CHEBI:30616"/>
    </ligand>
</feature>
<keyword evidence="1 4" id="KW-0547">Nucleotide-binding</keyword>
<dbReference type="SUPFAM" id="SSF52540">
    <property type="entry name" value="P-loop containing nucleoside triphosphate hydrolases"/>
    <property type="match status" value="1"/>
</dbReference>
<feature type="coiled-coil region" evidence="6">
    <location>
        <begin position="642"/>
        <end position="669"/>
    </location>
</feature>
<comment type="caution">
    <text evidence="9">The sequence shown here is derived from an EMBL/GenBank/DDBJ whole genome shotgun (WGS) entry which is preliminary data.</text>
</comment>
<evidence type="ECO:0000313" key="10">
    <source>
        <dbReference type="Proteomes" id="UP001190700"/>
    </source>
</evidence>
<name>A0AAE0G732_9CHLO</name>
<dbReference type="AlphaFoldDB" id="A0AAE0G732"/>
<sequence length="841" mass="93988">MSKPRPSSAKIGAPATPRKKEPLSPSAGSSRHASPGRRGQNTISSTSNKLGGGADVKGVSKPPEIKGGRVRVTLRVRPQTRDEEESQAERAVEVEPETSSILLRRNQWDEDTHKFDAVFQEQSAQQRVYETVALPVVESVMKGYNGTIMAYGQTGTGKTFTLGHLGVLENGEQDPSLKGIMVRAVDTIFHEKEMDEEGDYKVQANFLQLYNEQVQDLWDTKTKDISITEDRQTGEVILEPKPASVDLKDSKHIVDLLQQGEKNRAVANHKLNAHSSRSHAVLIITVTRSQKVQQMGVPPTLHRGKLLLVDLAGSERQKSTGSSGQTLEEAKFINMSLTTLGKCINSLVDTSQGGHVPYRESKLTRLLKDSFGGSARTSLVVCVGPSSLYWHETSNTVKFGQRAIKIENNVRKRELIDYKALCRQQQQQVDLLTSALENAEANRDEVETELVALQAVQDKHEELEEQRNKQNEELMTQLQQQQNEMETQKAAHRKELKKAQDGLTAQLESLQAEIQERQSSEAEALEKQSALQAKLAETNELARKNLITAEQAREQLKSVSDQQEENEERIRQEAEKLASAKEREAEIKMKDFEEKIRQAEARAAAQQGKEVIKEVVKEVVKEVPVPVSPAAAGDADARALREKKLENVLMILQKELIDLKTKIDDMELKHKQEVTACHQSWQQRLMYEMKAKEKQIEYLQKTLEGCKAALQTHEQGVNGTKKGGRGIIDKILGRKPGESDATPTRFVRLCSMFNPTVESSPKWVEEVKADVCSSCSIFGQVEDVRVDTHNPKGLIYIAFGNPKTAHRAVVAIKGHLGDITYEFMSESMWRDYVSKLSEAKS</sequence>
<dbReference type="PROSITE" id="PS00411">
    <property type="entry name" value="KINESIN_MOTOR_1"/>
    <property type="match status" value="1"/>
</dbReference>
<dbReference type="GO" id="GO:0003676">
    <property type="term" value="F:nucleic acid binding"/>
    <property type="evidence" value="ECO:0007669"/>
    <property type="project" value="InterPro"/>
</dbReference>
<dbReference type="CDD" id="cd00106">
    <property type="entry name" value="KISc"/>
    <property type="match status" value="1"/>
</dbReference>
<keyword evidence="5" id="KW-0493">Microtubule</keyword>
<dbReference type="PANTHER" id="PTHR47969:SF29">
    <property type="entry name" value="KINESIN-LIKE PROTEIN"/>
    <property type="match status" value="1"/>
</dbReference>
<dbReference type="PRINTS" id="PR00380">
    <property type="entry name" value="KINESINHEAVY"/>
</dbReference>
<dbReference type="GO" id="GO:0051231">
    <property type="term" value="P:spindle elongation"/>
    <property type="evidence" value="ECO:0007669"/>
    <property type="project" value="TreeGrafter"/>
</dbReference>
<dbReference type="GO" id="GO:0005875">
    <property type="term" value="C:microtubule associated complex"/>
    <property type="evidence" value="ECO:0007669"/>
    <property type="project" value="TreeGrafter"/>
</dbReference>
<feature type="region of interest" description="Disordered" evidence="7">
    <location>
        <begin position="1"/>
        <end position="69"/>
    </location>
</feature>
<dbReference type="GO" id="GO:0003777">
    <property type="term" value="F:microtubule motor activity"/>
    <property type="evidence" value="ECO:0007669"/>
    <property type="project" value="InterPro"/>
</dbReference>
<dbReference type="InterPro" id="IPR027640">
    <property type="entry name" value="Kinesin-like_fam"/>
</dbReference>
<dbReference type="GO" id="GO:0007018">
    <property type="term" value="P:microtubule-based movement"/>
    <property type="evidence" value="ECO:0007669"/>
    <property type="project" value="InterPro"/>
</dbReference>
<dbReference type="GO" id="GO:0007052">
    <property type="term" value="P:mitotic spindle organization"/>
    <property type="evidence" value="ECO:0007669"/>
    <property type="project" value="TreeGrafter"/>
</dbReference>
<dbReference type="PANTHER" id="PTHR47969">
    <property type="entry name" value="CHROMOSOME-ASSOCIATED KINESIN KIF4A-RELATED"/>
    <property type="match status" value="1"/>
</dbReference>
<dbReference type="InterPro" id="IPR027417">
    <property type="entry name" value="P-loop_NTPase"/>
</dbReference>
<dbReference type="InterPro" id="IPR036961">
    <property type="entry name" value="Kinesin_motor_dom_sf"/>
</dbReference>
<dbReference type="Proteomes" id="UP001190700">
    <property type="component" value="Unassembled WGS sequence"/>
</dbReference>
<evidence type="ECO:0000256" key="6">
    <source>
        <dbReference type="SAM" id="Coils"/>
    </source>
</evidence>
<proteinExistence type="inferred from homology"/>
<dbReference type="Pfam" id="PF00225">
    <property type="entry name" value="Kinesin"/>
    <property type="match status" value="1"/>
</dbReference>
<keyword evidence="3 4" id="KW-0505">Motor protein</keyword>
<dbReference type="Gene3D" id="3.40.850.10">
    <property type="entry name" value="Kinesin motor domain"/>
    <property type="match status" value="1"/>
</dbReference>
<feature type="domain" description="Kinesin motor" evidence="8">
    <location>
        <begin position="69"/>
        <end position="406"/>
    </location>
</feature>
<evidence type="ECO:0000256" key="3">
    <source>
        <dbReference type="ARBA" id="ARBA00023175"/>
    </source>
</evidence>
<dbReference type="SUPFAM" id="SSF54928">
    <property type="entry name" value="RNA-binding domain, RBD"/>
    <property type="match status" value="1"/>
</dbReference>
<dbReference type="InterPro" id="IPR012677">
    <property type="entry name" value="Nucleotide-bd_a/b_plait_sf"/>
</dbReference>
<dbReference type="GO" id="GO:0008017">
    <property type="term" value="F:microtubule binding"/>
    <property type="evidence" value="ECO:0007669"/>
    <property type="project" value="InterPro"/>
</dbReference>
<evidence type="ECO:0000313" key="9">
    <source>
        <dbReference type="EMBL" id="KAK3272520.1"/>
    </source>
</evidence>
<evidence type="ECO:0000256" key="5">
    <source>
        <dbReference type="RuleBase" id="RU000394"/>
    </source>
</evidence>
<evidence type="ECO:0000259" key="8">
    <source>
        <dbReference type="PROSITE" id="PS50067"/>
    </source>
</evidence>
<keyword evidence="6" id="KW-0175">Coiled coil</keyword>
<keyword evidence="2 4" id="KW-0067">ATP-binding</keyword>
<organism evidence="9 10">
    <name type="scientific">Cymbomonas tetramitiformis</name>
    <dbReference type="NCBI Taxonomy" id="36881"/>
    <lineage>
        <taxon>Eukaryota</taxon>
        <taxon>Viridiplantae</taxon>
        <taxon>Chlorophyta</taxon>
        <taxon>Pyramimonadophyceae</taxon>
        <taxon>Pyramimonadales</taxon>
        <taxon>Pyramimonadaceae</taxon>
        <taxon>Cymbomonas</taxon>
    </lineage>
</organism>
<evidence type="ECO:0000256" key="7">
    <source>
        <dbReference type="SAM" id="MobiDB-lite"/>
    </source>
</evidence>
<dbReference type="GO" id="GO:0005524">
    <property type="term" value="F:ATP binding"/>
    <property type="evidence" value="ECO:0007669"/>
    <property type="project" value="UniProtKB-UniRule"/>
</dbReference>